<dbReference type="AlphaFoldDB" id="A0A0F9JT63"/>
<feature type="compositionally biased region" description="Acidic residues" evidence="1">
    <location>
        <begin position="70"/>
        <end position="83"/>
    </location>
</feature>
<proteinExistence type="predicted"/>
<feature type="region of interest" description="Disordered" evidence="1">
    <location>
        <begin position="61"/>
        <end position="83"/>
    </location>
</feature>
<protein>
    <submittedName>
        <fullName evidence="2">Uncharacterized protein</fullName>
    </submittedName>
</protein>
<sequence length="83" mass="9536">MKPFLQIRKAIKRNASFDSDDVRTSLLNLLDALEQDVADVPEEDETFEFSAHTEKYAEELKENLQISDEKTDEEVDGEDGEDE</sequence>
<dbReference type="EMBL" id="LAZR01009851">
    <property type="protein sequence ID" value="KKM70256.1"/>
    <property type="molecule type" value="Genomic_DNA"/>
</dbReference>
<comment type="caution">
    <text evidence="2">The sequence shown here is derived from an EMBL/GenBank/DDBJ whole genome shotgun (WGS) entry which is preliminary data.</text>
</comment>
<gene>
    <name evidence="3" type="ORF">LCGC14_1442500</name>
    <name evidence="2" type="ORF">LCGC14_1489030</name>
</gene>
<evidence type="ECO:0000256" key="1">
    <source>
        <dbReference type="SAM" id="MobiDB-lite"/>
    </source>
</evidence>
<organism evidence="2">
    <name type="scientific">marine sediment metagenome</name>
    <dbReference type="NCBI Taxonomy" id="412755"/>
    <lineage>
        <taxon>unclassified sequences</taxon>
        <taxon>metagenomes</taxon>
        <taxon>ecological metagenomes</taxon>
    </lineage>
</organism>
<dbReference type="EMBL" id="LAZR01010686">
    <property type="protein sequence ID" value="KKM65666.1"/>
    <property type="molecule type" value="Genomic_DNA"/>
</dbReference>
<evidence type="ECO:0000313" key="3">
    <source>
        <dbReference type="EMBL" id="KKM70256.1"/>
    </source>
</evidence>
<accession>A0A0F9JT63</accession>
<name>A0A0F9JT63_9ZZZZ</name>
<reference evidence="2" key="1">
    <citation type="journal article" date="2015" name="Nature">
        <title>Complex archaea that bridge the gap between prokaryotes and eukaryotes.</title>
        <authorList>
            <person name="Spang A."/>
            <person name="Saw J.H."/>
            <person name="Jorgensen S.L."/>
            <person name="Zaremba-Niedzwiedzka K."/>
            <person name="Martijn J."/>
            <person name="Lind A.E."/>
            <person name="van Eijk R."/>
            <person name="Schleper C."/>
            <person name="Guy L."/>
            <person name="Ettema T.J."/>
        </authorList>
    </citation>
    <scope>NUCLEOTIDE SEQUENCE</scope>
</reference>
<evidence type="ECO:0000313" key="2">
    <source>
        <dbReference type="EMBL" id="KKM65666.1"/>
    </source>
</evidence>